<gene>
    <name evidence="2" type="ORF">M440DRAFT_1406009</name>
</gene>
<organism evidence="2 3">
    <name type="scientific">Trichoderma longibrachiatum ATCC 18648</name>
    <dbReference type="NCBI Taxonomy" id="983965"/>
    <lineage>
        <taxon>Eukaryota</taxon>
        <taxon>Fungi</taxon>
        <taxon>Dikarya</taxon>
        <taxon>Ascomycota</taxon>
        <taxon>Pezizomycotina</taxon>
        <taxon>Sordariomycetes</taxon>
        <taxon>Hypocreomycetidae</taxon>
        <taxon>Hypocreales</taxon>
        <taxon>Hypocreaceae</taxon>
        <taxon>Trichoderma</taxon>
    </lineage>
</organism>
<accession>A0A2T4BRQ3</accession>
<name>A0A2T4BRQ3_TRILO</name>
<feature type="region of interest" description="Disordered" evidence="1">
    <location>
        <begin position="86"/>
        <end position="108"/>
    </location>
</feature>
<protein>
    <submittedName>
        <fullName evidence="2">Uncharacterized protein</fullName>
    </submittedName>
</protein>
<dbReference type="EMBL" id="KZ679144">
    <property type="protein sequence ID" value="PTB71965.1"/>
    <property type="molecule type" value="Genomic_DNA"/>
</dbReference>
<feature type="region of interest" description="Disordered" evidence="1">
    <location>
        <begin position="11"/>
        <end position="57"/>
    </location>
</feature>
<feature type="compositionally biased region" description="Polar residues" evidence="1">
    <location>
        <begin position="24"/>
        <end position="44"/>
    </location>
</feature>
<keyword evidence="3" id="KW-1185">Reference proteome</keyword>
<proteinExistence type="predicted"/>
<evidence type="ECO:0000256" key="1">
    <source>
        <dbReference type="SAM" id="MobiDB-lite"/>
    </source>
</evidence>
<evidence type="ECO:0000313" key="2">
    <source>
        <dbReference type="EMBL" id="PTB71965.1"/>
    </source>
</evidence>
<dbReference type="Proteomes" id="UP000240760">
    <property type="component" value="Unassembled WGS sequence"/>
</dbReference>
<dbReference type="AlphaFoldDB" id="A0A2T4BRQ3"/>
<reference evidence="2 3" key="1">
    <citation type="submission" date="2016-07" db="EMBL/GenBank/DDBJ databases">
        <title>Multiple horizontal gene transfer events from other fungi enriched the ability of initially mycotrophic Trichoderma (Ascomycota) to feed on dead plant biomass.</title>
        <authorList>
            <consortium name="DOE Joint Genome Institute"/>
            <person name="Aerts A."/>
            <person name="Atanasova L."/>
            <person name="Chenthamara K."/>
            <person name="Zhang J."/>
            <person name="Grujic M."/>
            <person name="Henrissat B."/>
            <person name="Kuo A."/>
            <person name="Salamov A."/>
            <person name="Lipzen A."/>
            <person name="Labutti K."/>
            <person name="Barry K."/>
            <person name="Miao Y."/>
            <person name="Rahimi M.J."/>
            <person name="Shen Q."/>
            <person name="Grigoriev I.V."/>
            <person name="Kubicek C.P."/>
            <person name="Druzhinina I.S."/>
        </authorList>
    </citation>
    <scope>NUCLEOTIDE SEQUENCE [LARGE SCALE GENOMIC DNA]</scope>
    <source>
        <strain evidence="2 3">ATCC 18648</strain>
    </source>
</reference>
<evidence type="ECO:0000313" key="3">
    <source>
        <dbReference type="Proteomes" id="UP000240760"/>
    </source>
</evidence>
<sequence length="124" mass="14466">MPLLFNCQSQVDPNRPKNIKQLPRQRNSQIHSQRRQPTNLNQRVASPARTHTDPVPPQMTCIQSRRSHQTACPPTLHINRQPRLASWGRQQRANHHRPHSTDGRRVESRTAKCKVWMDVWSSTD</sequence>
<feature type="compositionally biased region" description="Basic and acidic residues" evidence="1">
    <location>
        <begin position="99"/>
        <end position="108"/>
    </location>
</feature>